<comment type="caution">
    <text evidence="5">The sequence shown here is derived from an EMBL/GenBank/DDBJ whole genome shotgun (WGS) entry which is preliminary data.</text>
</comment>
<dbReference type="Pfam" id="PF00023">
    <property type="entry name" value="Ank"/>
    <property type="match status" value="1"/>
</dbReference>
<keyword evidence="6" id="KW-1185">Reference proteome</keyword>
<keyword evidence="2 3" id="KW-0040">ANK repeat</keyword>
<dbReference type="Pfam" id="PF12796">
    <property type="entry name" value="Ank_2"/>
    <property type="match status" value="2"/>
</dbReference>
<keyword evidence="4" id="KW-0472">Membrane</keyword>
<feature type="transmembrane region" description="Helical" evidence="4">
    <location>
        <begin position="21"/>
        <end position="43"/>
    </location>
</feature>
<evidence type="ECO:0000256" key="1">
    <source>
        <dbReference type="ARBA" id="ARBA00022737"/>
    </source>
</evidence>
<keyword evidence="1" id="KW-0677">Repeat</keyword>
<keyword evidence="4" id="KW-0812">Transmembrane</keyword>
<dbReference type="Proteomes" id="UP001178148">
    <property type="component" value="Unassembled WGS sequence"/>
</dbReference>
<dbReference type="AlphaFoldDB" id="A0AA90NKN3"/>
<organism evidence="5 6">
    <name type="scientific">Candidatus Endonucleibacter bathymodioli</name>
    <dbReference type="NCBI Taxonomy" id="539814"/>
    <lineage>
        <taxon>Bacteria</taxon>
        <taxon>Pseudomonadati</taxon>
        <taxon>Pseudomonadota</taxon>
        <taxon>Gammaproteobacteria</taxon>
        <taxon>Oceanospirillales</taxon>
        <taxon>Endozoicomonadaceae</taxon>
        <taxon>Candidatus Endonucleibacter</taxon>
    </lineage>
</organism>
<dbReference type="PANTHER" id="PTHR24188">
    <property type="entry name" value="ANKYRIN REPEAT PROTEIN"/>
    <property type="match status" value="1"/>
</dbReference>
<dbReference type="PROSITE" id="PS50088">
    <property type="entry name" value="ANK_REPEAT"/>
    <property type="match status" value="1"/>
</dbReference>
<sequence>MINVLGYCYVVKMGKPFRSSCLMLLPYCLKYTFILLVWIIIFLPSHTIADVNSVLFQDWKPPSVSNDGQGSAKYESDYIQLPKVDNYHELKSHKSFSRMRSQFLRDIKRLKELAGRFIGKVYNSKIDDFYNKMDNPPKDIIKELLVLYKYTRLHIHQMVEQLENEQKINLGEIDPKGYIALVLHLCLNDIDLCPAAVHTRFTHSFLDIEASQAGLSGQLFKVRMALFRKCIASFMVDQQRHGRLDIPSCMEVHWCNGLYNLGCGDLKLPYIKDRFAERYQRDSMVKDFLFAVPLFVSSCTILRKLAAEWSDYLGAILKEKGVMAWETGVISSPELLSDIAATMDGKIFLLVNDWLKTTKENELNFSKIMDGTDERNYSIGRYREKVFAWVTNYFHESSANVFAGISSTAESNLYIGSIGNIFFWVFYSEERLDVGQACTFDTDNHITLELSHLTSIDLSSNPDATYALLTQALEQTNRPEDIASFFLNSNISNQLSKVHPMVIKEFPNQLTDKLARNGIHFKTRLLECICNNLTCSHGKIVSLDLLGWLIDTPLLEPVLLELKQREIDISLITNGLLSWHILDFSKVSIKQLLTYEDCQRLFKQACTLMQAKSACLLLLTGNCDELINFLGGLGDKKESLLSLFARTGLPYGMQYLLRISIDDVNYKDAGGNTPLIMAAGKGHVDCVSILLSIKSIGVKKKRNKIFVPTRSAVSLNNKECSDIINSENVVQVNTKNAGGWTALHFAVASSDIVIINMLLAVDGIQVNCSSNYGFTPLLCASKRGDLECIAALLTSNSIKVNKENSFSNETPLIVAIRNEHQDCAKYLINDCRIKLNKISREWGTPLAQARRKGLTDIVELIEDQQNFSICIDLLMRMFRF</sequence>
<dbReference type="SMART" id="SM00248">
    <property type="entry name" value="ANK"/>
    <property type="match status" value="5"/>
</dbReference>
<dbReference type="InterPro" id="IPR036770">
    <property type="entry name" value="Ankyrin_rpt-contain_sf"/>
</dbReference>
<dbReference type="PANTHER" id="PTHR24188:SF29">
    <property type="entry name" value="GH09064P"/>
    <property type="match status" value="1"/>
</dbReference>
<gene>
    <name evidence="5" type="ORF">QS748_05665</name>
</gene>
<evidence type="ECO:0000256" key="3">
    <source>
        <dbReference type="PROSITE-ProRule" id="PRU00023"/>
    </source>
</evidence>
<dbReference type="InterPro" id="IPR002110">
    <property type="entry name" value="Ankyrin_rpt"/>
</dbReference>
<reference evidence="5 6" key="1">
    <citation type="journal article" date="2023" name="bioRxiv">
        <title>An intranuclear bacterial parasite of deep-sea mussels expresses apoptosis inhibitors acquired from its host.</title>
        <authorList>
            <person name="Gonzalez Porras M.A."/>
            <person name="Assie A."/>
            <person name="Tietjen M."/>
            <person name="Violette M."/>
            <person name="Kleiner M."/>
            <person name="Gruber-Vodicka H."/>
            <person name="Dubilier N."/>
            <person name="Leisch N."/>
        </authorList>
    </citation>
    <scope>NUCLEOTIDE SEQUENCE [LARGE SCALE GENOMIC DNA]</scope>
    <source>
        <strain evidence="5">IAP13</strain>
    </source>
</reference>
<name>A0AA90NKN3_9GAMM</name>
<evidence type="ECO:0000313" key="5">
    <source>
        <dbReference type="EMBL" id="MDP0588699.1"/>
    </source>
</evidence>
<evidence type="ECO:0000256" key="4">
    <source>
        <dbReference type="SAM" id="Phobius"/>
    </source>
</evidence>
<dbReference type="Gene3D" id="1.25.40.20">
    <property type="entry name" value="Ankyrin repeat-containing domain"/>
    <property type="match status" value="2"/>
</dbReference>
<proteinExistence type="predicted"/>
<protein>
    <submittedName>
        <fullName evidence="5">Ankyrin repeat domain-containing protein</fullName>
    </submittedName>
</protein>
<accession>A0AA90NKN3</accession>
<feature type="repeat" description="ANK" evidence="3">
    <location>
        <begin position="772"/>
        <end position="805"/>
    </location>
</feature>
<keyword evidence="4" id="KW-1133">Transmembrane helix</keyword>
<dbReference type="SUPFAM" id="SSF48403">
    <property type="entry name" value="Ankyrin repeat"/>
    <property type="match status" value="1"/>
</dbReference>
<evidence type="ECO:0000256" key="2">
    <source>
        <dbReference type="ARBA" id="ARBA00023043"/>
    </source>
</evidence>
<evidence type="ECO:0000313" key="6">
    <source>
        <dbReference type="Proteomes" id="UP001178148"/>
    </source>
</evidence>
<dbReference type="EMBL" id="JASXSV010000006">
    <property type="protein sequence ID" value="MDP0588699.1"/>
    <property type="molecule type" value="Genomic_DNA"/>
</dbReference>